<dbReference type="InterPro" id="IPR016024">
    <property type="entry name" value="ARM-type_fold"/>
</dbReference>
<evidence type="ECO:0000313" key="2">
    <source>
        <dbReference type="Proteomes" id="UP001550739"/>
    </source>
</evidence>
<organism evidence="1 2">
    <name type="scientific">Streptomyces sp. 900129855</name>
    <dbReference type="NCBI Taxonomy" id="3155129"/>
    <lineage>
        <taxon>Bacteria</taxon>
        <taxon>Bacillati</taxon>
        <taxon>Actinomycetota</taxon>
        <taxon>Actinomycetes</taxon>
        <taxon>Kitasatosporales</taxon>
        <taxon>Streptomycetaceae</taxon>
        <taxon>Streptomyces</taxon>
    </lineage>
</organism>
<name>A0ABV2Z942_9ACTN</name>
<proteinExistence type="predicted"/>
<dbReference type="Gene3D" id="1.25.10.10">
    <property type="entry name" value="Leucine-rich Repeat Variant"/>
    <property type="match status" value="1"/>
</dbReference>
<evidence type="ECO:0000313" key="1">
    <source>
        <dbReference type="EMBL" id="MEU3779057.1"/>
    </source>
</evidence>
<dbReference type="InterPro" id="IPR011989">
    <property type="entry name" value="ARM-like"/>
</dbReference>
<dbReference type="SUPFAM" id="SSF48371">
    <property type="entry name" value="ARM repeat"/>
    <property type="match status" value="1"/>
</dbReference>
<dbReference type="RefSeq" id="WP_361699939.1">
    <property type="nucleotide sequence ID" value="NZ_JBEZVE010000001.1"/>
</dbReference>
<accession>A0ABV2Z942</accession>
<sequence length="603" mass="65172">MGSDGADRRRSARACGRARDVPGLMRALEYGNASERDAALDWLSSATWRDEEEFYAATTRTVPQVARLAVELPDHRTDLLELLSDLARTAERHDGQRPVRQAVADALPPLLHYAHDADVALRSAMVLLIAGCGPEHARPLLPLLRTRLAEEPDPLVRGQVVTALALLEDDDGRRQELLADPEPQVALAAAEDLLRTAGLPLPDALVDHCVRAYTADPHERESTRWPAPYKPFTDRLLEDPEAALRALAGGVPLAFAIAEAWRDREAEVLPWALREMEGEAWELSRLAQLTCALPPELHARVREHVLPYLAADGPALRAAALTVFARTRAPESVEEAVRLVEESPRPYQTYGVATAVAEEFGARALPVARAVARGLHAAPPYLLGMLERFPEAATDVVDGLVASLARTGTGYPPAAVAVLGRLGPAAGDTAERALRACVTEREHSSVSAAAAVAHHRVSGDPSLALSFFRQEMSTGSPGAVLDWASELGPAAAPLLPFIEPELAEGSPLAALAVWRITGRTEDTVEPLARQAVTWQMFSPGPPHPLVTLTEMGLVPRFAVDPLRQGAEAPQRMIRDLMYGNGLHPDYVVRDAVRKLLASARVVD</sequence>
<evidence type="ECO:0008006" key="3">
    <source>
        <dbReference type="Google" id="ProtNLM"/>
    </source>
</evidence>
<gene>
    <name evidence="1" type="ORF">AB0E89_00460</name>
</gene>
<comment type="caution">
    <text evidence="1">The sequence shown here is derived from an EMBL/GenBank/DDBJ whole genome shotgun (WGS) entry which is preliminary data.</text>
</comment>
<keyword evidence="2" id="KW-1185">Reference proteome</keyword>
<reference evidence="1 2" key="1">
    <citation type="submission" date="2024-06" db="EMBL/GenBank/DDBJ databases">
        <title>The Natural Products Discovery Center: Release of the First 8490 Sequenced Strains for Exploring Actinobacteria Biosynthetic Diversity.</title>
        <authorList>
            <person name="Kalkreuter E."/>
            <person name="Kautsar S.A."/>
            <person name="Yang D."/>
            <person name="Bader C.D."/>
            <person name="Teijaro C.N."/>
            <person name="Fluegel L."/>
            <person name="Davis C.M."/>
            <person name="Simpson J.R."/>
            <person name="Lauterbach L."/>
            <person name="Steele A.D."/>
            <person name="Gui C."/>
            <person name="Meng S."/>
            <person name="Li G."/>
            <person name="Viehrig K."/>
            <person name="Ye F."/>
            <person name="Su P."/>
            <person name="Kiefer A.F."/>
            <person name="Nichols A."/>
            <person name="Cepeda A.J."/>
            <person name="Yan W."/>
            <person name="Fan B."/>
            <person name="Jiang Y."/>
            <person name="Adhikari A."/>
            <person name="Zheng C.-J."/>
            <person name="Schuster L."/>
            <person name="Cowan T.M."/>
            <person name="Smanski M.J."/>
            <person name="Chevrette M.G."/>
            <person name="De Carvalho L.P.S."/>
            <person name="Shen B."/>
        </authorList>
    </citation>
    <scope>NUCLEOTIDE SEQUENCE [LARGE SCALE GENOMIC DNA]</scope>
    <source>
        <strain evidence="1 2">NPDC033843</strain>
    </source>
</reference>
<dbReference type="Proteomes" id="UP001550739">
    <property type="component" value="Unassembled WGS sequence"/>
</dbReference>
<protein>
    <recommendedName>
        <fullName evidence="3">HEAT repeat protein</fullName>
    </recommendedName>
</protein>
<dbReference type="EMBL" id="JBEZVE010000001">
    <property type="protein sequence ID" value="MEU3779057.1"/>
    <property type="molecule type" value="Genomic_DNA"/>
</dbReference>